<dbReference type="Proteomes" id="UP000887565">
    <property type="component" value="Unplaced"/>
</dbReference>
<organism evidence="2 3">
    <name type="scientific">Romanomermis culicivorax</name>
    <name type="common">Nematode worm</name>
    <dbReference type="NCBI Taxonomy" id="13658"/>
    <lineage>
        <taxon>Eukaryota</taxon>
        <taxon>Metazoa</taxon>
        <taxon>Ecdysozoa</taxon>
        <taxon>Nematoda</taxon>
        <taxon>Enoplea</taxon>
        <taxon>Dorylaimia</taxon>
        <taxon>Mermithida</taxon>
        <taxon>Mermithoidea</taxon>
        <taxon>Mermithidae</taxon>
        <taxon>Romanomermis</taxon>
    </lineage>
</organism>
<dbReference type="WBParaSite" id="nRc.2.0.1.t25664-RA">
    <property type="protein sequence ID" value="nRc.2.0.1.t25664-RA"/>
    <property type="gene ID" value="nRc.2.0.1.g25664"/>
</dbReference>
<dbReference type="Gene3D" id="6.10.140.1620">
    <property type="match status" value="1"/>
</dbReference>
<dbReference type="GO" id="GO:0030027">
    <property type="term" value="C:lamellipodium"/>
    <property type="evidence" value="ECO:0007669"/>
    <property type="project" value="TreeGrafter"/>
</dbReference>
<evidence type="ECO:0000313" key="3">
    <source>
        <dbReference type="WBParaSite" id="nRc.2.0.1.t25664-RA"/>
    </source>
</evidence>
<dbReference type="GO" id="GO:0017124">
    <property type="term" value="F:SH3 domain binding"/>
    <property type="evidence" value="ECO:0007669"/>
    <property type="project" value="TreeGrafter"/>
</dbReference>
<dbReference type="PANTHER" id="PTHR10460:SF0">
    <property type="entry name" value="ABELSON INTERACTING PROTEIN, ISOFORM D"/>
    <property type="match status" value="1"/>
</dbReference>
<comment type="similarity">
    <text evidence="1">Belongs to the ABI family.</text>
</comment>
<evidence type="ECO:0000313" key="2">
    <source>
        <dbReference type="Proteomes" id="UP000887565"/>
    </source>
</evidence>
<sequence>MTELAELIEHHIPEGRQSLENGYANLEHIAAYCEANYIQATDKKAAFEETKRLTVQSLASVAYQINALASNVLSMLDLQTQRVLDMETQLNNISQI</sequence>
<dbReference type="GO" id="GO:0035591">
    <property type="term" value="F:signaling adaptor activity"/>
    <property type="evidence" value="ECO:0007669"/>
    <property type="project" value="TreeGrafter"/>
</dbReference>
<evidence type="ECO:0000256" key="1">
    <source>
        <dbReference type="ARBA" id="ARBA00010020"/>
    </source>
</evidence>
<reference evidence="3" key="1">
    <citation type="submission" date="2022-11" db="UniProtKB">
        <authorList>
            <consortium name="WormBaseParasite"/>
        </authorList>
    </citation>
    <scope>IDENTIFICATION</scope>
</reference>
<dbReference type="GO" id="GO:0098858">
    <property type="term" value="C:actin-based cell projection"/>
    <property type="evidence" value="ECO:0007669"/>
    <property type="project" value="TreeGrafter"/>
</dbReference>
<dbReference type="AlphaFoldDB" id="A0A915JHQ5"/>
<dbReference type="OMA" id="YCEANYI"/>
<dbReference type="InterPro" id="IPR028457">
    <property type="entry name" value="ABI"/>
</dbReference>
<dbReference type="PANTHER" id="PTHR10460">
    <property type="entry name" value="ABL INTERACTOR FAMILY MEMBER"/>
    <property type="match status" value="1"/>
</dbReference>
<dbReference type="GO" id="GO:0031209">
    <property type="term" value="C:SCAR complex"/>
    <property type="evidence" value="ECO:0007669"/>
    <property type="project" value="TreeGrafter"/>
</dbReference>
<name>A0A915JHQ5_ROMCU</name>
<proteinExistence type="inferred from homology"/>
<accession>A0A915JHQ5</accession>
<keyword evidence="2" id="KW-1185">Reference proteome</keyword>
<protein>
    <submittedName>
        <fullName evidence="3">Uncharacterized protein</fullName>
    </submittedName>
</protein>
<dbReference type="GO" id="GO:0001764">
    <property type="term" value="P:neuron migration"/>
    <property type="evidence" value="ECO:0007669"/>
    <property type="project" value="TreeGrafter"/>
</dbReference>